<dbReference type="VEuPathDB" id="FungiDB:H310_07548"/>
<gene>
    <name evidence="1" type="ORF">H310_07548</name>
</gene>
<dbReference type="AlphaFoldDB" id="A0A024U1P2"/>
<dbReference type="RefSeq" id="XP_008871165.1">
    <property type="nucleotide sequence ID" value="XM_008872943.1"/>
</dbReference>
<protein>
    <submittedName>
        <fullName evidence="1">Uncharacterized protein</fullName>
    </submittedName>
</protein>
<name>A0A024U1P2_9STRA</name>
<proteinExistence type="predicted"/>
<sequence length="159" mass="17204">MELWGLWGRYTRCRGYVINCGGGGRGRPNVQSKGVLTSLLLFVSVLRNRDPDDLDSSAWKSQWGDCGGGPWSIAADVVTLRWRRQRKKTRTIPTNTTPPSTDRAIASVGVEEMASSVVEGLAVAGSTTTVSTTMAFVLVGRTMRMTKENVPADGNTTLP</sequence>
<dbReference type="GeneID" id="20084598"/>
<accession>A0A024U1P2</accession>
<reference evidence="1" key="1">
    <citation type="submission" date="2013-12" db="EMBL/GenBank/DDBJ databases">
        <title>The Genome Sequence of Aphanomyces invadans NJM9701.</title>
        <authorList>
            <consortium name="The Broad Institute Genomics Platform"/>
            <person name="Russ C."/>
            <person name="Tyler B."/>
            <person name="van West P."/>
            <person name="Dieguez-Uribeondo J."/>
            <person name="Young S.K."/>
            <person name="Zeng Q."/>
            <person name="Gargeya S."/>
            <person name="Fitzgerald M."/>
            <person name="Abouelleil A."/>
            <person name="Alvarado L."/>
            <person name="Chapman S.B."/>
            <person name="Gainer-Dewar J."/>
            <person name="Goldberg J."/>
            <person name="Griggs A."/>
            <person name="Gujja S."/>
            <person name="Hansen M."/>
            <person name="Howarth C."/>
            <person name="Imamovic A."/>
            <person name="Ireland A."/>
            <person name="Larimer J."/>
            <person name="McCowan C."/>
            <person name="Murphy C."/>
            <person name="Pearson M."/>
            <person name="Poon T.W."/>
            <person name="Priest M."/>
            <person name="Roberts A."/>
            <person name="Saif S."/>
            <person name="Shea T."/>
            <person name="Sykes S."/>
            <person name="Wortman J."/>
            <person name="Nusbaum C."/>
            <person name="Birren B."/>
        </authorList>
    </citation>
    <scope>NUCLEOTIDE SEQUENCE [LARGE SCALE GENOMIC DNA]</scope>
    <source>
        <strain evidence="1">NJM9701</strain>
    </source>
</reference>
<organism evidence="1">
    <name type="scientific">Aphanomyces invadans</name>
    <dbReference type="NCBI Taxonomy" id="157072"/>
    <lineage>
        <taxon>Eukaryota</taxon>
        <taxon>Sar</taxon>
        <taxon>Stramenopiles</taxon>
        <taxon>Oomycota</taxon>
        <taxon>Saprolegniomycetes</taxon>
        <taxon>Saprolegniales</taxon>
        <taxon>Verrucalvaceae</taxon>
        <taxon>Aphanomyces</taxon>
    </lineage>
</organism>
<evidence type="ECO:0000313" key="1">
    <source>
        <dbReference type="EMBL" id="ETW00140.1"/>
    </source>
</evidence>
<dbReference type="EMBL" id="KI913965">
    <property type="protein sequence ID" value="ETW00140.1"/>
    <property type="molecule type" value="Genomic_DNA"/>
</dbReference>